<dbReference type="PANTHER" id="PTHR11706">
    <property type="entry name" value="SOLUTE CARRIER PROTEIN FAMILY 11 MEMBER"/>
    <property type="match status" value="1"/>
</dbReference>
<dbReference type="PATRIC" id="fig|1227457.3.peg.19"/>
<feature type="transmembrane region" description="Helical" evidence="6">
    <location>
        <begin position="235"/>
        <end position="259"/>
    </location>
</feature>
<feature type="transmembrane region" description="Helical" evidence="6">
    <location>
        <begin position="90"/>
        <end position="111"/>
    </location>
</feature>
<dbReference type="Pfam" id="PF01566">
    <property type="entry name" value="Nramp"/>
    <property type="match status" value="1"/>
</dbReference>
<organism evidence="7 8">
    <name type="scientific">Halococcus thailandensis JCM 13552</name>
    <dbReference type="NCBI Taxonomy" id="1227457"/>
    <lineage>
        <taxon>Archaea</taxon>
        <taxon>Methanobacteriati</taxon>
        <taxon>Methanobacteriota</taxon>
        <taxon>Stenosarchaea group</taxon>
        <taxon>Halobacteria</taxon>
        <taxon>Halobacteriales</taxon>
        <taxon>Halococcaceae</taxon>
        <taxon>Halococcus</taxon>
    </lineage>
</organism>
<evidence type="ECO:0000313" key="7">
    <source>
        <dbReference type="EMBL" id="EMA56857.1"/>
    </source>
</evidence>
<dbReference type="eggNOG" id="arCOG04531">
    <property type="taxonomic scope" value="Archaea"/>
</dbReference>
<sequence length="423" mass="43862">MSGTGRGSFADQLRTSVSEFFAQYGVAFVMVASVVGSGSIFIATDAGVKYGYSLIWAFVGAGLLGIMAQDMSARLGIFGEPLMVFIRKKLGGRLAMLLAGVISIGAVLWTIELVAATAKGVSVLLGGAIGWQPLSVVVTVLAVLAGIANYDGVERLLTAMLVVLLGLYLLVVGGTSPDLGAVASGFVPSLPDAGALTLAASIVGSTAIWSNFFLESNLVERKGWTDVSDVPTMRTDLVIGYALAIALIMAIVVVSATVLRPTGVEEVRSFVAPGLALAQPVGQWAAVLFLIGTAAAAFNSIVPIMWVPAYLFEHARGNDANPDNRSFKLLYVVGTSVGVLAPVIASLTGMSVVEMIITFPAYNGIISLPITTILLFWAVNDENTMGEYTNGLVANAINLVLVVLVFALAATSLPGVFGALLPS</sequence>
<comment type="caution">
    <text evidence="7">The sequence shown here is derived from an EMBL/GenBank/DDBJ whole genome shotgun (WGS) entry which is preliminary data.</text>
</comment>
<feature type="transmembrane region" description="Helical" evidence="6">
    <location>
        <begin position="284"/>
        <end position="308"/>
    </location>
</feature>
<name>M0NFU5_9EURY</name>
<keyword evidence="2" id="KW-0813">Transport</keyword>
<evidence type="ECO:0000256" key="4">
    <source>
        <dbReference type="ARBA" id="ARBA00022989"/>
    </source>
</evidence>
<feature type="transmembrane region" description="Helical" evidence="6">
    <location>
        <begin position="123"/>
        <end position="144"/>
    </location>
</feature>
<keyword evidence="8" id="KW-1185">Reference proteome</keyword>
<proteinExistence type="predicted"/>
<dbReference type="AlphaFoldDB" id="M0NFU5"/>
<feature type="transmembrane region" description="Helical" evidence="6">
    <location>
        <begin position="193"/>
        <end position="214"/>
    </location>
</feature>
<feature type="transmembrane region" description="Helical" evidence="6">
    <location>
        <begin position="359"/>
        <end position="380"/>
    </location>
</feature>
<feature type="transmembrane region" description="Helical" evidence="6">
    <location>
        <begin position="392"/>
        <end position="417"/>
    </location>
</feature>
<dbReference type="OrthoDB" id="214005at2157"/>
<feature type="transmembrane region" description="Helical" evidence="6">
    <location>
        <begin position="21"/>
        <end position="44"/>
    </location>
</feature>
<dbReference type="InterPro" id="IPR001046">
    <property type="entry name" value="NRAMP_fam"/>
</dbReference>
<dbReference type="EMBL" id="AOMF01000013">
    <property type="protein sequence ID" value="EMA56857.1"/>
    <property type="molecule type" value="Genomic_DNA"/>
</dbReference>
<keyword evidence="4 6" id="KW-1133">Transmembrane helix</keyword>
<evidence type="ECO:0000256" key="5">
    <source>
        <dbReference type="ARBA" id="ARBA00023136"/>
    </source>
</evidence>
<accession>M0NFU5</accession>
<keyword evidence="5 6" id="KW-0472">Membrane</keyword>
<dbReference type="RefSeq" id="WP_007736344.1">
    <property type="nucleotide sequence ID" value="NZ_AOMF01000013.1"/>
</dbReference>
<dbReference type="Proteomes" id="UP000011680">
    <property type="component" value="Unassembled WGS sequence"/>
</dbReference>
<gene>
    <name evidence="7" type="ORF">C451_00135</name>
</gene>
<reference evidence="7 8" key="1">
    <citation type="journal article" date="2014" name="PLoS Genet.">
        <title>Phylogenetically driven sequencing of extremely halophilic archaea reveals strategies for static and dynamic osmo-response.</title>
        <authorList>
            <person name="Becker E.A."/>
            <person name="Seitzer P.M."/>
            <person name="Tritt A."/>
            <person name="Larsen D."/>
            <person name="Krusor M."/>
            <person name="Yao A.I."/>
            <person name="Wu D."/>
            <person name="Madern D."/>
            <person name="Eisen J.A."/>
            <person name="Darling A.E."/>
            <person name="Facciotti M.T."/>
        </authorList>
    </citation>
    <scope>NUCLEOTIDE SEQUENCE [LARGE SCALE GENOMIC DNA]</scope>
    <source>
        <strain evidence="7 8">JCM 13552</strain>
    </source>
</reference>
<dbReference type="GO" id="GO:0015086">
    <property type="term" value="F:cadmium ion transmembrane transporter activity"/>
    <property type="evidence" value="ECO:0007669"/>
    <property type="project" value="TreeGrafter"/>
</dbReference>
<evidence type="ECO:0000256" key="6">
    <source>
        <dbReference type="SAM" id="Phobius"/>
    </source>
</evidence>
<dbReference type="GO" id="GO:0005886">
    <property type="term" value="C:plasma membrane"/>
    <property type="evidence" value="ECO:0007669"/>
    <property type="project" value="TreeGrafter"/>
</dbReference>
<feature type="transmembrane region" description="Helical" evidence="6">
    <location>
        <begin position="50"/>
        <end position="69"/>
    </location>
</feature>
<evidence type="ECO:0000313" key="8">
    <source>
        <dbReference type="Proteomes" id="UP000011680"/>
    </source>
</evidence>
<keyword evidence="3 6" id="KW-0812">Transmembrane</keyword>
<feature type="transmembrane region" description="Helical" evidence="6">
    <location>
        <begin position="156"/>
        <end position="173"/>
    </location>
</feature>
<evidence type="ECO:0000256" key="3">
    <source>
        <dbReference type="ARBA" id="ARBA00022692"/>
    </source>
</evidence>
<dbReference type="PANTHER" id="PTHR11706:SF33">
    <property type="entry name" value="NATURAL RESISTANCE-ASSOCIATED MACROPHAGE PROTEIN 2"/>
    <property type="match status" value="1"/>
</dbReference>
<feature type="transmembrane region" description="Helical" evidence="6">
    <location>
        <begin position="329"/>
        <end position="353"/>
    </location>
</feature>
<evidence type="ECO:0000256" key="1">
    <source>
        <dbReference type="ARBA" id="ARBA00004141"/>
    </source>
</evidence>
<dbReference type="GO" id="GO:0034755">
    <property type="term" value="P:iron ion transmembrane transport"/>
    <property type="evidence" value="ECO:0007669"/>
    <property type="project" value="TreeGrafter"/>
</dbReference>
<evidence type="ECO:0000256" key="2">
    <source>
        <dbReference type="ARBA" id="ARBA00022448"/>
    </source>
</evidence>
<protein>
    <submittedName>
        <fullName evidence="7">Mn2+ and Fe2+ transporter-like protein</fullName>
    </submittedName>
</protein>
<comment type="subcellular location">
    <subcellularLocation>
        <location evidence="1">Membrane</location>
        <topology evidence="1">Multi-pass membrane protein</topology>
    </subcellularLocation>
</comment>
<dbReference type="GO" id="GO:0005384">
    <property type="term" value="F:manganese ion transmembrane transporter activity"/>
    <property type="evidence" value="ECO:0007669"/>
    <property type="project" value="TreeGrafter"/>
</dbReference>